<dbReference type="InterPro" id="IPR050812">
    <property type="entry name" value="Preph/Arog_dehydrog"/>
</dbReference>
<dbReference type="PANTHER" id="PTHR21363">
    <property type="entry name" value="PREPHENATE DEHYDROGENASE"/>
    <property type="match status" value="1"/>
</dbReference>
<dbReference type="GO" id="GO:0008977">
    <property type="term" value="F:prephenate dehydrogenase (NAD+) activity"/>
    <property type="evidence" value="ECO:0007669"/>
    <property type="project" value="UniProtKB-EC"/>
</dbReference>
<name>A0A075FM31_9ARCH</name>
<reference evidence="3" key="1">
    <citation type="journal article" date="2014" name="Genome Biol. Evol.">
        <title>Pangenome evidence for extensive interdomain horizontal transfer affecting lineage core and shell genes in uncultured planktonic thaumarchaeota and euryarchaeota.</title>
        <authorList>
            <person name="Deschamps P."/>
            <person name="Zivanovic Y."/>
            <person name="Moreira D."/>
            <person name="Rodriguez-Valera F."/>
            <person name="Lopez-Garcia P."/>
        </authorList>
    </citation>
    <scope>NUCLEOTIDE SEQUENCE</scope>
</reference>
<dbReference type="GO" id="GO:0006571">
    <property type="term" value="P:tyrosine biosynthetic process"/>
    <property type="evidence" value="ECO:0007669"/>
    <property type="project" value="InterPro"/>
</dbReference>
<evidence type="ECO:0000313" key="3">
    <source>
        <dbReference type="EMBL" id="AIE92580.1"/>
    </source>
</evidence>
<dbReference type="EC" id="1.3.1.12" evidence="3"/>
<dbReference type="SUPFAM" id="SSF48179">
    <property type="entry name" value="6-phosphogluconate dehydrogenase C-terminal domain-like"/>
    <property type="match status" value="1"/>
</dbReference>
<dbReference type="PROSITE" id="PS51176">
    <property type="entry name" value="PDH_ADH"/>
    <property type="match status" value="1"/>
</dbReference>
<dbReference type="Pfam" id="PF02153">
    <property type="entry name" value="PDH_N"/>
    <property type="match status" value="1"/>
</dbReference>
<protein>
    <submittedName>
        <fullName evidence="3">Prephenate dehydrogenase (TyrA2)</fullName>
        <ecNumber evidence="3">1.3.1.12</ecNumber>
    </submittedName>
</protein>
<dbReference type="InterPro" id="IPR046826">
    <property type="entry name" value="PDH_N"/>
</dbReference>
<dbReference type="Pfam" id="PF20463">
    <property type="entry name" value="PDH_C"/>
    <property type="match status" value="1"/>
</dbReference>
<dbReference type="EMBL" id="KF900370">
    <property type="protein sequence ID" value="AIE92580.1"/>
    <property type="molecule type" value="Genomic_DNA"/>
</dbReference>
<organism evidence="3">
    <name type="scientific">uncultured marine thaumarchaeote AD1000_24_H07</name>
    <dbReference type="NCBI Taxonomy" id="1455902"/>
    <lineage>
        <taxon>Archaea</taxon>
        <taxon>Nitrososphaerota</taxon>
        <taxon>environmental samples</taxon>
    </lineage>
</organism>
<dbReference type="PANTHER" id="PTHR21363:SF0">
    <property type="entry name" value="PREPHENATE DEHYDROGENASE [NADP(+)]"/>
    <property type="match status" value="1"/>
</dbReference>
<sequence length="287" mass="31827">MKIAIIGISGQMGKWFASYFIQNNHEIKGYDINLKGLSELSENLNFEASDSLQKAIDNVDLILVAVSLEESSSTLLKLVKLVKAGVTIIDVSSIKSSVFITLKQLSEKNLNVVALHPLFGPGLPFNSVKKFALIPVSDSVQELKTINLLFPENETTLVSLEDHDKSMAYLLSLPYFANLSFASAMIDQDINSMKNLSGTTFAVQLTLAESIMHNPDLITSLTLVNPYSIEVLDKFKNKLDLLIKSAKTNKESLGTEISLIKDGLAQDLDFDQAYKKFYKMYMSLDQD</sequence>
<dbReference type="GO" id="GO:0070403">
    <property type="term" value="F:NAD+ binding"/>
    <property type="evidence" value="ECO:0007669"/>
    <property type="project" value="InterPro"/>
</dbReference>
<dbReference type="InterPro" id="IPR036291">
    <property type="entry name" value="NAD(P)-bd_dom_sf"/>
</dbReference>
<dbReference type="GO" id="GO:0004665">
    <property type="term" value="F:prephenate dehydrogenase (NADP+) activity"/>
    <property type="evidence" value="ECO:0007669"/>
    <property type="project" value="InterPro"/>
</dbReference>
<dbReference type="SUPFAM" id="SSF51735">
    <property type="entry name" value="NAD(P)-binding Rossmann-fold domains"/>
    <property type="match status" value="1"/>
</dbReference>
<evidence type="ECO:0000259" key="2">
    <source>
        <dbReference type="PROSITE" id="PS51176"/>
    </source>
</evidence>
<gene>
    <name evidence="3" type="primary">tyrA2</name>
</gene>
<keyword evidence="1 3" id="KW-0560">Oxidoreductase</keyword>
<dbReference type="InterPro" id="IPR003099">
    <property type="entry name" value="Prephen_DH"/>
</dbReference>
<feature type="domain" description="Prephenate/arogenate dehydrogenase" evidence="2">
    <location>
        <begin position="1"/>
        <end position="277"/>
    </location>
</feature>
<dbReference type="Gene3D" id="1.10.3660.10">
    <property type="entry name" value="6-phosphogluconate dehydrogenase C-terminal like domain"/>
    <property type="match status" value="1"/>
</dbReference>
<proteinExistence type="predicted"/>
<dbReference type="InterPro" id="IPR046825">
    <property type="entry name" value="PDH_C"/>
</dbReference>
<evidence type="ECO:0000256" key="1">
    <source>
        <dbReference type="ARBA" id="ARBA00023002"/>
    </source>
</evidence>
<dbReference type="InterPro" id="IPR008927">
    <property type="entry name" value="6-PGluconate_DH-like_C_sf"/>
</dbReference>
<dbReference type="AlphaFoldDB" id="A0A075FM31"/>
<dbReference type="Gene3D" id="3.40.50.720">
    <property type="entry name" value="NAD(P)-binding Rossmann-like Domain"/>
    <property type="match status" value="1"/>
</dbReference>
<accession>A0A075FM31</accession>